<gene>
    <name evidence="1" type="ORF">FHX49_000482</name>
</gene>
<evidence type="ECO:0000313" key="2">
    <source>
        <dbReference type="Proteomes" id="UP000529310"/>
    </source>
</evidence>
<proteinExistence type="predicted"/>
<sequence>MQSLPWASGVVEYSAIEPKSAAGMPGDVLLVEHAAGMGFGAGVGLGLGFGAVVGLGAGFGAGAGGA</sequence>
<dbReference type="EMBL" id="JACHWQ010000001">
    <property type="protein sequence ID" value="MBB2974941.1"/>
    <property type="molecule type" value="Genomic_DNA"/>
</dbReference>
<organism evidence="1 2">
    <name type="scientific">Microbacterium endophyticum</name>
    <dbReference type="NCBI Taxonomy" id="1526412"/>
    <lineage>
        <taxon>Bacteria</taxon>
        <taxon>Bacillati</taxon>
        <taxon>Actinomycetota</taxon>
        <taxon>Actinomycetes</taxon>
        <taxon>Micrococcales</taxon>
        <taxon>Microbacteriaceae</taxon>
        <taxon>Microbacterium</taxon>
    </lineage>
</organism>
<dbReference type="Proteomes" id="UP000529310">
    <property type="component" value="Unassembled WGS sequence"/>
</dbReference>
<dbReference type="AlphaFoldDB" id="A0A7W4V146"/>
<dbReference type="RefSeq" id="WP_165142105.1">
    <property type="nucleotide sequence ID" value="NZ_CP049255.1"/>
</dbReference>
<reference evidence="1 2" key="1">
    <citation type="submission" date="2020-08" db="EMBL/GenBank/DDBJ databases">
        <title>Sequencing the genomes of 1000 actinobacteria strains.</title>
        <authorList>
            <person name="Klenk H.-P."/>
        </authorList>
    </citation>
    <scope>NUCLEOTIDE SEQUENCE [LARGE SCALE GENOMIC DNA]</scope>
    <source>
        <strain evidence="1 2">DSM 27099</strain>
    </source>
</reference>
<protein>
    <submittedName>
        <fullName evidence="1">Putative spore protein YtfJ</fullName>
    </submittedName>
</protein>
<evidence type="ECO:0000313" key="1">
    <source>
        <dbReference type="EMBL" id="MBB2974941.1"/>
    </source>
</evidence>
<accession>A0A7W4V146</accession>
<keyword evidence="2" id="KW-1185">Reference proteome</keyword>
<name>A0A7W4V146_9MICO</name>
<comment type="caution">
    <text evidence="1">The sequence shown here is derived from an EMBL/GenBank/DDBJ whole genome shotgun (WGS) entry which is preliminary data.</text>
</comment>